<dbReference type="InterPro" id="IPR018464">
    <property type="entry name" value="CENP-O"/>
</dbReference>
<dbReference type="EMBL" id="LGST01000037">
    <property type="protein sequence ID" value="KND97983.1"/>
    <property type="molecule type" value="Genomic_DNA"/>
</dbReference>
<accession>A0A0L0NVB0</accession>
<dbReference type="Proteomes" id="UP000037122">
    <property type="component" value="Unassembled WGS sequence"/>
</dbReference>
<evidence type="ECO:0000256" key="3">
    <source>
        <dbReference type="ARBA" id="ARBA00007321"/>
    </source>
</evidence>
<dbReference type="VEuPathDB" id="FungiDB:CJJ09_001037"/>
<evidence type="ECO:0000313" key="7">
    <source>
        <dbReference type="EMBL" id="KND97983.1"/>
    </source>
</evidence>
<comment type="caution">
    <text evidence="7">The sequence shown here is derived from an EMBL/GenBank/DDBJ whole genome shotgun (WGS) entry which is preliminary data.</text>
</comment>
<dbReference type="VEuPathDB" id="FungiDB:CJI97_003140"/>
<dbReference type="GO" id="GO:0000776">
    <property type="term" value="C:kinetochore"/>
    <property type="evidence" value="ECO:0007669"/>
    <property type="project" value="InterPro"/>
</dbReference>
<sequence length="321" mass="35936">MEVHAEIDSLKSEIAALRADIGLLQSDHDALYRKVASFEASNKHRNLQRLRPPSRHLPPADDPPLILDSYFDDSIKAYFASEATSVGQKPAQNAPSGDSLVAIQERTRQGAYALLESIHRFGGITAFPINDVLYDSSEDALLGLRFDVLSHSSNAFLPSHYVILRRILLKDQRTHWQVFRYTTPAYISLDACKHHLQDPDESRGLRKFCEHIRDALVATQFKHDTIKHICLLSYTDFGLDTSDAIPLALKEIDLQCRRIVLSLAKYSIELHLTSTAIESVSSTLPEAAAFHLTALLTNATIDTLKTAFSSALIYLREENII</sequence>
<evidence type="ECO:0000313" key="8">
    <source>
        <dbReference type="Proteomes" id="UP000037122"/>
    </source>
</evidence>
<reference evidence="8" key="1">
    <citation type="journal article" date="2015" name="BMC Genomics">
        <title>Draft genome of a commonly misdiagnosed multidrug resistant pathogen Candida auris.</title>
        <authorList>
            <person name="Chatterjee S."/>
            <person name="Alampalli S.V."/>
            <person name="Nageshan R.K."/>
            <person name="Chettiar S.T."/>
            <person name="Joshi S."/>
            <person name="Tatu U.S."/>
        </authorList>
    </citation>
    <scope>NUCLEOTIDE SEQUENCE [LARGE SCALE GENOMIC DNA]</scope>
    <source>
        <strain evidence="8">6684</strain>
    </source>
</reference>
<dbReference type="AlphaFoldDB" id="A0A0L0NVB0"/>
<dbReference type="VEuPathDB" id="FungiDB:CJI96_0001604"/>
<evidence type="ECO:0008006" key="9">
    <source>
        <dbReference type="Google" id="ProtNLM"/>
    </source>
</evidence>
<dbReference type="VEuPathDB" id="FungiDB:QG37_05215"/>
<evidence type="ECO:0000256" key="6">
    <source>
        <dbReference type="ARBA" id="ARBA00023328"/>
    </source>
</evidence>
<dbReference type="VEuPathDB" id="FungiDB:CJJ07_005530"/>
<evidence type="ECO:0000256" key="1">
    <source>
        <dbReference type="ARBA" id="ARBA00004123"/>
    </source>
</evidence>
<comment type="subcellular location">
    <subcellularLocation>
        <location evidence="2">Chromosome</location>
        <location evidence="2">Centromere</location>
    </subcellularLocation>
    <subcellularLocation>
        <location evidence="1">Nucleus</location>
    </subcellularLocation>
</comment>
<organism evidence="7 8">
    <name type="scientific">Candidozyma auris</name>
    <name type="common">Yeast</name>
    <name type="synonym">Candida auris</name>
    <dbReference type="NCBI Taxonomy" id="498019"/>
    <lineage>
        <taxon>Eukaryota</taxon>
        <taxon>Fungi</taxon>
        <taxon>Dikarya</taxon>
        <taxon>Ascomycota</taxon>
        <taxon>Saccharomycotina</taxon>
        <taxon>Pichiomycetes</taxon>
        <taxon>Metschnikowiaceae</taxon>
        <taxon>Candidozyma</taxon>
    </lineage>
</organism>
<gene>
    <name evidence="7" type="ORF">QG37_05215</name>
</gene>
<name>A0A0L0NVB0_CANAR</name>
<evidence type="ECO:0000256" key="5">
    <source>
        <dbReference type="ARBA" id="ARBA00023242"/>
    </source>
</evidence>
<proteinExistence type="inferred from homology"/>
<keyword evidence="6" id="KW-0137">Centromere</keyword>
<dbReference type="VEuPathDB" id="FungiDB:B9J08_003068"/>
<dbReference type="GO" id="GO:0005634">
    <property type="term" value="C:nucleus"/>
    <property type="evidence" value="ECO:0007669"/>
    <property type="project" value="UniProtKB-SubCell"/>
</dbReference>
<evidence type="ECO:0000256" key="2">
    <source>
        <dbReference type="ARBA" id="ARBA00004584"/>
    </source>
</evidence>
<evidence type="ECO:0000256" key="4">
    <source>
        <dbReference type="ARBA" id="ARBA00022454"/>
    </source>
</evidence>
<keyword evidence="4" id="KW-0158">Chromosome</keyword>
<protein>
    <recommendedName>
        <fullName evidence="9">Central kinetochore subunit MCM21</fullName>
    </recommendedName>
</protein>
<comment type="similarity">
    <text evidence="3">Belongs to the CENP-O/MCM21 family.</text>
</comment>
<keyword evidence="5" id="KW-0539">Nucleus</keyword>
<dbReference type="Pfam" id="PF09496">
    <property type="entry name" value="CENP-O"/>
    <property type="match status" value="1"/>
</dbReference>